<dbReference type="Pfam" id="PF00067">
    <property type="entry name" value="p450"/>
    <property type="match status" value="1"/>
</dbReference>
<sequence length="400" mass="44780">MGKEYITGAGLLRLAPMQKAAGTQLLNNLIDAGDQWFQHVLSWSLSTPTWFMAGVTPRDLGENWMQQYHYAQRMFLGYLDPDQSPRFDIFPILRWVPFLASDKKRKAIATRKALLDTWKPIMDAGKSDRQPLFAPFSSKVLKQATDSTINFTDDEVNVFVGGLYDATWTSTVMSVNNLVQALAANPEVQQKAQAEVEGVFQKDGGSTLTLPENISIDKMPYLSACILEVLRWRPLSSYVFGPFGLPRETTADISVAGYRIPQGSTIVINQWSIAHDESFYEDPSSFIPERWLKDPVGAKNGTSQRHRRAVYSFGVGSRECLGKDYFYQNIKIAFALILWAFDIKPAEKLDTSPTSGYLPSTVMQAKPFKVDFVPRRQGTIGALVEEKIKADAKISELVGL</sequence>
<gene>
    <name evidence="8" type="ORF">JX265_003591</name>
</gene>
<evidence type="ECO:0000313" key="9">
    <source>
        <dbReference type="Proteomes" id="UP000829685"/>
    </source>
</evidence>
<keyword evidence="9" id="KW-1185">Reference proteome</keyword>
<dbReference type="OrthoDB" id="1470350at2759"/>
<dbReference type="InterPro" id="IPR036396">
    <property type="entry name" value="Cyt_P450_sf"/>
</dbReference>
<evidence type="ECO:0000256" key="3">
    <source>
        <dbReference type="ARBA" id="ARBA00023002"/>
    </source>
</evidence>
<dbReference type="GO" id="GO:0005506">
    <property type="term" value="F:iron ion binding"/>
    <property type="evidence" value="ECO:0007669"/>
    <property type="project" value="InterPro"/>
</dbReference>
<evidence type="ECO:0000313" key="8">
    <source>
        <dbReference type="EMBL" id="KAI1877583.1"/>
    </source>
</evidence>
<dbReference type="PANTHER" id="PTHR46300">
    <property type="entry name" value="P450, PUTATIVE (EUROFUNG)-RELATED-RELATED"/>
    <property type="match status" value="1"/>
</dbReference>
<dbReference type="InterPro" id="IPR001128">
    <property type="entry name" value="Cyt_P450"/>
</dbReference>
<dbReference type="SUPFAM" id="SSF48264">
    <property type="entry name" value="Cytochrome P450"/>
    <property type="match status" value="1"/>
</dbReference>
<dbReference type="GO" id="GO:0004497">
    <property type="term" value="F:monooxygenase activity"/>
    <property type="evidence" value="ECO:0007669"/>
    <property type="project" value="UniProtKB-KW"/>
</dbReference>
<comment type="similarity">
    <text evidence="1 7">Belongs to the cytochrome P450 family.</text>
</comment>
<feature type="binding site" description="axial binding residue" evidence="6">
    <location>
        <position position="320"/>
    </location>
    <ligand>
        <name>heme</name>
        <dbReference type="ChEBI" id="CHEBI:30413"/>
    </ligand>
    <ligandPart>
        <name>Fe</name>
        <dbReference type="ChEBI" id="CHEBI:18248"/>
    </ligandPart>
</feature>
<keyword evidence="3 7" id="KW-0560">Oxidoreductase</keyword>
<dbReference type="Proteomes" id="UP000829685">
    <property type="component" value="Unassembled WGS sequence"/>
</dbReference>
<evidence type="ECO:0000256" key="7">
    <source>
        <dbReference type="RuleBase" id="RU000461"/>
    </source>
</evidence>
<dbReference type="PRINTS" id="PR00385">
    <property type="entry name" value="P450"/>
</dbReference>
<dbReference type="PRINTS" id="PR00463">
    <property type="entry name" value="EP450I"/>
</dbReference>
<proteinExistence type="inferred from homology"/>
<keyword evidence="4 6" id="KW-0408">Iron</keyword>
<keyword evidence="5 7" id="KW-0503">Monooxygenase</keyword>
<dbReference type="AlphaFoldDB" id="A0A9P9WSE6"/>
<organism evidence="8 9">
    <name type="scientific">Neoarthrinium moseri</name>
    <dbReference type="NCBI Taxonomy" id="1658444"/>
    <lineage>
        <taxon>Eukaryota</taxon>
        <taxon>Fungi</taxon>
        <taxon>Dikarya</taxon>
        <taxon>Ascomycota</taxon>
        <taxon>Pezizomycotina</taxon>
        <taxon>Sordariomycetes</taxon>
        <taxon>Xylariomycetidae</taxon>
        <taxon>Amphisphaeriales</taxon>
        <taxon>Apiosporaceae</taxon>
        <taxon>Neoarthrinium</taxon>
    </lineage>
</organism>
<reference evidence="8" key="1">
    <citation type="submission" date="2021-03" db="EMBL/GenBank/DDBJ databases">
        <title>Revisited historic fungal species revealed as producer of novel bioactive compounds through whole genome sequencing and comparative genomics.</title>
        <authorList>
            <person name="Vignolle G.A."/>
            <person name="Hochenegger N."/>
            <person name="Mach R.L."/>
            <person name="Mach-Aigner A.R."/>
            <person name="Javad Rahimi M."/>
            <person name="Salim K.A."/>
            <person name="Chan C.M."/>
            <person name="Lim L.B.L."/>
            <person name="Cai F."/>
            <person name="Druzhinina I.S."/>
            <person name="U'Ren J.M."/>
            <person name="Derntl C."/>
        </authorList>
    </citation>
    <scope>NUCLEOTIDE SEQUENCE</scope>
    <source>
        <strain evidence="8">TUCIM 5799</strain>
    </source>
</reference>
<dbReference type="Gene3D" id="1.10.630.10">
    <property type="entry name" value="Cytochrome P450"/>
    <property type="match status" value="1"/>
</dbReference>
<name>A0A9P9WSE6_9PEZI</name>
<protein>
    <recommendedName>
        <fullName evidence="10">Cytochrome P450</fullName>
    </recommendedName>
</protein>
<dbReference type="PANTHER" id="PTHR46300:SF2">
    <property type="entry name" value="CYTOCHROME P450 MONOOXYGENASE ALNH-RELATED"/>
    <property type="match status" value="1"/>
</dbReference>
<evidence type="ECO:0000256" key="4">
    <source>
        <dbReference type="ARBA" id="ARBA00023004"/>
    </source>
</evidence>
<evidence type="ECO:0000256" key="2">
    <source>
        <dbReference type="ARBA" id="ARBA00022723"/>
    </source>
</evidence>
<comment type="caution">
    <text evidence="8">The sequence shown here is derived from an EMBL/GenBank/DDBJ whole genome shotgun (WGS) entry which is preliminary data.</text>
</comment>
<keyword evidence="2 6" id="KW-0479">Metal-binding</keyword>
<dbReference type="EMBL" id="JAFIMR010000006">
    <property type="protein sequence ID" value="KAI1877583.1"/>
    <property type="molecule type" value="Genomic_DNA"/>
</dbReference>
<dbReference type="GO" id="GO:0020037">
    <property type="term" value="F:heme binding"/>
    <property type="evidence" value="ECO:0007669"/>
    <property type="project" value="InterPro"/>
</dbReference>
<evidence type="ECO:0000256" key="6">
    <source>
        <dbReference type="PIRSR" id="PIRSR602401-1"/>
    </source>
</evidence>
<keyword evidence="6 7" id="KW-0349">Heme</keyword>
<accession>A0A9P9WSE6</accession>
<evidence type="ECO:0000256" key="1">
    <source>
        <dbReference type="ARBA" id="ARBA00010617"/>
    </source>
</evidence>
<evidence type="ECO:0000256" key="5">
    <source>
        <dbReference type="ARBA" id="ARBA00023033"/>
    </source>
</evidence>
<dbReference type="InterPro" id="IPR017972">
    <property type="entry name" value="Cyt_P450_CS"/>
</dbReference>
<dbReference type="InterPro" id="IPR050364">
    <property type="entry name" value="Cytochrome_P450_fung"/>
</dbReference>
<comment type="cofactor">
    <cofactor evidence="6">
        <name>heme</name>
        <dbReference type="ChEBI" id="CHEBI:30413"/>
    </cofactor>
</comment>
<dbReference type="PROSITE" id="PS00086">
    <property type="entry name" value="CYTOCHROME_P450"/>
    <property type="match status" value="1"/>
</dbReference>
<evidence type="ECO:0008006" key="10">
    <source>
        <dbReference type="Google" id="ProtNLM"/>
    </source>
</evidence>
<dbReference type="GO" id="GO:0016705">
    <property type="term" value="F:oxidoreductase activity, acting on paired donors, with incorporation or reduction of molecular oxygen"/>
    <property type="evidence" value="ECO:0007669"/>
    <property type="project" value="InterPro"/>
</dbReference>
<dbReference type="InterPro" id="IPR002401">
    <property type="entry name" value="Cyt_P450_E_grp-I"/>
</dbReference>